<dbReference type="EMBL" id="JBHLWN010000105">
    <property type="protein sequence ID" value="MFC0215849.1"/>
    <property type="molecule type" value="Genomic_DNA"/>
</dbReference>
<evidence type="ECO:0000259" key="3">
    <source>
        <dbReference type="Pfam" id="PF13649"/>
    </source>
</evidence>
<sequence>MSYEQFASVYDRLMADMPYPDWLHFAESAWASYGIRPRRVVDLGCGTGTLTIPLAAKGYRMTGIDLSEQMLAVAQSKLEAAQSGSAAVFVDWQQQDMRDWAAAEPVDAVISFCDCLNYLTEEADIVATIRTAYRNLAPGGVLAFDVHTPRQLEEYAAAQPFTLDEDDIAYIWTCVFEEERCQIEHSITFFHEQASGLFRRFEETHVQRAYPLDWIAEELERAGFRDIRLTADFTGRAPTEESERAFFTAVK</sequence>
<dbReference type="Pfam" id="PF13649">
    <property type="entry name" value="Methyltransf_25"/>
    <property type="match status" value="1"/>
</dbReference>
<evidence type="ECO:0000256" key="1">
    <source>
        <dbReference type="ARBA" id="ARBA00022603"/>
    </source>
</evidence>
<dbReference type="PANTHER" id="PTHR43861:SF1">
    <property type="entry name" value="TRANS-ACONITATE 2-METHYLTRANSFERASE"/>
    <property type="match status" value="1"/>
</dbReference>
<proteinExistence type="predicted"/>
<dbReference type="Gene3D" id="2.20.25.110">
    <property type="entry name" value="S-adenosyl-L-methionine-dependent methyltransferases"/>
    <property type="match status" value="1"/>
</dbReference>
<reference evidence="4 5" key="1">
    <citation type="submission" date="2024-09" db="EMBL/GenBank/DDBJ databases">
        <authorList>
            <person name="Sun Q."/>
            <person name="Mori K."/>
        </authorList>
    </citation>
    <scope>NUCLEOTIDE SEQUENCE [LARGE SCALE GENOMIC DNA]</scope>
    <source>
        <strain evidence="4 5">CCM 7759</strain>
    </source>
</reference>
<name>A0ABV6DT56_9BACL</name>
<keyword evidence="1 4" id="KW-0489">Methyltransferase</keyword>
<comment type="caution">
    <text evidence="4">The sequence shown here is derived from an EMBL/GenBank/DDBJ whole genome shotgun (WGS) entry which is preliminary data.</text>
</comment>
<dbReference type="InterPro" id="IPR041698">
    <property type="entry name" value="Methyltransf_25"/>
</dbReference>
<dbReference type="SUPFAM" id="SSF53335">
    <property type="entry name" value="S-adenosyl-L-methionine-dependent methyltransferases"/>
    <property type="match status" value="1"/>
</dbReference>
<dbReference type="Proteomes" id="UP001589776">
    <property type="component" value="Unassembled WGS sequence"/>
</dbReference>
<evidence type="ECO:0000256" key="2">
    <source>
        <dbReference type="ARBA" id="ARBA00022679"/>
    </source>
</evidence>
<evidence type="ECO:0000313" key="4">
    <source>
        <dbReference type="EMBL" id="MFC0215849.1"/>
    </source>
</evidence>
<dbReference type="GO" id="GO:0032259">
    <property type="term" value="P:methylation"/>
    <property type="evidence" value="ECO:0007669"/>
    <property type="project" value="UniProtKB-KW"/>
</dbReference>
<keyword evidence="2" id="KW-0808">Transferase</keyword>
<dbReference type="CDD" id="cd02440">
    <property type="entry name" value="AdoMet_MTases"/>
    <property type="match status" value="1"/>
</dbReference>
<accession>A0ABV6DT56</accession>
<feature type="domain" description="Methyltransferase" evidence="3">
    <location>
        <begin position="40"/>
        <end position="140"/>
    </location>
</feature>
<dbReference type="InterPro" id="IPR029063">
    <property type="entry name" value="SAM-dependent_MTases_sf"/>
</dbReference>
<keyword evidence="5" id="KW-1185">Reference proteome</keyword>
<organism evidence="4 5">
    <name type="scientific">Paenibacillus chartarius</name>
    <dbReference type="NCBI Taxonomy" id="747481"/>
    <lineage>
        <taxon>Bacteria</taxon>
        <taxon>Bacillati</taxon>
        <taxon>Bacillota</taxon>
        <taxon>Bacilli</taxon>
        <taxon>Bacillales</taxon>
        <taxon>Paenibacillaceae</taxon>
        <taxon>Paenibacillus</taxon>
    </lineage>
</organism>
<dbReference type="PANTHER" id="PTHR43861">
    <property type="entry name" value="TRANS-ACONITATE 2-METHYLTRANSFERASE-RELATED"/>
    <property type="match status" value="1"/>
</dbReference>
<dbReference type="Gene3D" id="3.40.50.150">
    <property type="entry name" value="Vaccinia Virus protein VP39"/>
    <property type="match status" value="1"/>
</dbReference>
<dbReference type="GO" id="GO:0008168">
    <property type="term" value="F:methyltransferase activity"/>
    <property type="evidence" value="ECO:0007669"/>
    <property type="project" value="UniProtKB-KW"/>
</dbReference>
<gene>
    <name evidence="4" type="ORF">ACFFK0_25975</name>
</gene>
<dbReference type="RefSeq" id="WP_377473434.1">
    <property type="nucleotide sequence ID" value="NZ_JBHLWN010000105.1"/>
</dbReference>
<evidence type="ECO:0000313" key="5">
    <source>
        <dbReference type="Proteomes" id="UP001589776"/>
    </source>
</evidence>
<protein>
    <submittedName>
        <fullName evidence="4">Class I SAM-dependent DNA methyltransferase</fullName>
    </submittedName>
</protein>